<name>A0ABY6HR54_9ARCH</name>
<sequence length="331" mass="38924">MKEDILLTEKQINTVLNNIGEEILSFHLFEGGFINPIYFITTKSQLELVLRITNPLPKWRHWKTLNEIEVMKFLRTNTSIPVPKVWDSSVATDLIGYEYILMEKIEGIQMNIVYPDASYDLKCSLISQILSFIKEMQKFTFLKIGSFQENMVLGPNYDIEAGPFESINQFLSAALESRMNDIADNSRYFHFISRLVKLKEKMGEMKLKQFPFVLTQCLEDKNILIKNGKISALLDYEWSGSYPIYTDLMNFEEILQFPQFPRIEKYYREQLNELQLEYSIPENIQDFQEIEFLAMCLGSYKAWFVGKEAEGEEFIQKRSQQLNDLLKKYNC</sequence>
<dbReference type="SUPFAM" id="SSF56112">
    <property type="entry name" value="Protein kinase-like (PK-like)"/>
    <property type="match status" value="1"/>
</dbReference>
<dbReference type="PANTHER" id="PTHR21310:SF15">
    <property type="entry name" value="AMINOGLYCOSIDE PHOSPHOTRANSFERASE DOMAIN-CONTAINING PROTEIN"/>
    <property type="match status" value="1"/>
</dbReference>
<dbReference type="PANTHER" id="PTHR21310">
    <property type="entry name" value="AMINOGLYCOSIDE PHOSPHOTRANSFERASE-RELATED-RELATED"/>
    <property type="match status" value="1"/>
</dbReference>
<protein>
    <recommendedName>
        <fullName evidence="1">Aminoglycoside phosphotransferase domain-containing protein</fullName>
    </recommendedName>
</protein>
<dbReference type="EMBL" id="CP104013">
    <property type="protein sequence ID" value="UYP45990.1"/>
    <property type="molecule type" value="Genomic_DNA"/>
</dbReference>
<dbReference type="Pfam" id="PF01636">
    <property type="entry name" value="APH"/>
    <property type="match status" value="1"/>
</dbReference>
<organism evidence="2 3">
    <name type="scientific">Candidatus Lokiarchaeum ossiferum</name>
    <dbReference type="NCBI Taxonomy" id="2951803"/>
    <lineage>
        <taxon>Archaea</taxon>
        <taxon>Promethearchaeati</taxon>
        <taxon>Promethearchaeota</taxon>
        <taxon>Promethearchaeia</taxon>
        <taxon>Promethearchaeales</taxon>
        <taxon>Promethearchaeaceae</taxon>
        <taxon>Candidatus Lokiarchaeum</taxon>
    </lineage>
</organism>
<dbReference type="Proteomes" id="UP001208689">
    <property type="component" value="Chromosome"/>
</dbReference>
<feature type="domain" description="Aminoglycoside phosphotransferase" evidence="1">
    <location>
        <begin position="28"/>
        <end position="112"/>
    </location>
</feature>
<keyword evidence="3" id="KW-1185">Reference proteome</keyword>
<evidence type="ECO:0000259" key="1">
    <source>
        <dbReference type="Pfam" id="PF01636"/>
    </source>
</evidence>
<dbReference type="InterPro" id="IPR051678">
    <property type="entry name" value="AGP_Transferase"/>
</dbReference>
<evidence type="ECO:0000313" key="3">
    <source>
        <dbReference type="Proteomes" id="UP001208689"/>
    </source>
</evidence>
<proteinExistence type="predicted"/>
<reference evidence="2" key="1">
    <citation type="submission" date="2022-09" db="EMBL/GenBank/DDBJ databases">
        <title>Actin cytoskeleton and complex cell architecture in an #Asgard archaeon.</title>
        <authorList>
            <person name="Ponce Toledo R.I."/>
            <person name="Schleper C."/>
            <person name="Rodrigues Oliveira T."/>
            <person name="Wollweber F."/>
            <person name="Xu J."/>
            <person name="Rittmann S."/>
            <person name="Klingl A."/>
            <person name="Pilhofer M."/>
        </authorList>
    </citation>
    <scope>NUCLEOTIDE SEQUENCE</scope>
    <source>
        <strain evidence="2">B-35</strain>
    </source>
</reference>
<dbReference type="InterPro" id="IPR011009">
    <property type="entry name" value="Kinase-like_dom_sf"/>
</dbReference>
<dbReference type="Gene3D" id="3.30.200.20">
    <property type="entry name" value="Phosphorylase Kinase, domain 1"/>
    <property type="match status" value="1"/>
</dbReference>
<dbReference type="InterPro" id="IPR002575">
    <property type="entry name" value="Aminoglycoside_PTrfase"/>
</dbReference>
<accession>A0ABY6HR54</accession>
<evidence type="ECO:0000313" key="2">
    <source>
        <dbReference type="EMBL" id="UYP45990.1"/>
    </source>
</evidence>
<gene>
    <name evidence="2" type="ORF">NEF87_002275</name>
</gene>